<feature type="transmembrane region" description="Helical" evidence="10">
    <location>
        <begin position="830"/>
        <end position="848"/>
    </location>
</feature>
<evidence type="ECO:0008006" key="15">
    <source>
        <dbReference type="Google" id="ProtNLM"/>
    </source>
</evidence>
<dbReference type="GO" id="GO:0016887">
    <property type="term" value="F:ATP hydrolysis activity"/>
    <property type="evidence" value="ECO:0007669"/>
    <property type="project" value="InterPro"/>
</dbReference>
<keyword evidence="6" id="KW-0067">ATP-binding</keyword>
<evidence type="ECO:0000256" key="7">
    <source>
        <dbReference type="ARBA" id="ARBA00022989"/>
    </source>
</evidence>
<comment type="similarity">
    <text evidence="2">Belongs to the ABC transporter superfamily. ABCC family. Conjugate transporter (TC 3.A.1.208) subfamily.</text>
</comment>
<dbReference type="InterPro" id="IPR036640">
    <property type="entry name" value="ABC1_TM_sf"/>
</dbReference>
<evidence type="ECO:0000256" key="5">
    <source>
        <dbReference type="ARBA" id="ARBA00022741"/>
    </source>
</evidence>
<dbReference type="InterPro" id="IPR011527">
    <property type="entry name" value="ABC1_TM_dom"/>
</dbReference>
<dbReference type="InterPro" id="IPR017871">
    <property type="entry name" value="ABC_transporter-like_CS"/>
</dbReference>
<feature type="transmembrane region" description="Helical" evidence="10">
    <location>
        <begin position="1086"/>
        <end position="1107"/>
    </location>
</feature>
<feature type="domain" description="ABC transporter" evidence="11">
    <location>
        <begin position="1147"/>
        <end position="1402"/>
    </location>
</feature>
<keyword evidence="8 10" id="KW-0472">Membrane</keyword>
<evidence type="ECO:0000313" key="14">
    <source>
        <dbReference type="Proteomes" id="UP000094336"/>
    </source>
</evidence>
<proteinExistence type="inferred from homology"/>
<keyword evidence="3" id="KW-0813">Transport</keyword>
<organism evidence="13 14">
    <name type="scientific">Babjeviella inositovora NRRL Y-12698</name>
    <dbReference type="NCBI Taxonomy" id="984486"/>
    <lineage>
        <taxon>Eukaryota</taxon>
        <taxon>Fungi</taxon>
        <taxon>Dikarya</taxon>
        <taxon>Ascomycota</taxon>
        <taxon>Saccharomycotina</taxon>
        <taxon>Pichiomycetes</taxon>
        <taxon>Serinales incertae sedis</taxon>
        <taxon>Babjeviella</taxon>
    </lineage>
</organism>
<dbReference type="FunFam" id="1.20.1560.10:FF:000010">
    <property type="entry name" value="Multidrug resistance-associated ABC transporter"/>
    <property type="match status" value="1"/>
</dbReference>
<feature type="transmembrane region" description="Helical" evidence="10">
    <location>
        <begin position="271"/>
        <end position="294"/>
    </location>
</feature>
<evidence type="ECO:0000256" key="2">
    <source>
        <dbReference type="ARBA" id="ARBA00009726"/>
    </source>
</evidence>
<dbReference type="SUPFAM" id="SSF90123">
    <property type="entry name" value="ABC transporter transmembrane region"/>
    <property type="match status" value="2"/>
</dbReference>
<evidence type="ECO:0000259" key="12">
    <source>
        <dbReference type="PROSITE" id="PS50929"/>
    </source>
</evidence>
<keyword evidence="4 10" id="KW-0812">Transmembrane</keyword>
<evidence type="ECO:0000256" key="3">
    <source>
        <dbReference type="ARBA" id="ARBA00022448"/>
    </source>
</evidence>
<dbReference type="PANTHER" id="PTHR24223:SF456">
    <property type="entry name" value="MULTIDRUG RESISTANCE-ASSOCIATED PROTEIN LETHAL(2)03659"/>
    <property type="match status" value="1"/>
</dbReference>
<keyword evidence="7 10" id="KW-1133">Transmembrane helix</keyword>
<evidence type="ECO:0000256" key="10">
    <source>
        <dbReference type="SAM" id="Phobius"/>
    </source>
</evidence>
<feature type="transmembrane region" description="Helical" evidence="10">
    <location>
        <begin position="946"/>
        <end position="965"/>
    </location>
</feature>
<dbReference type="SUPFAM" id="SSF52540">
    <property type="entry name" value="P-loop containing nucleoside triphosphate hydrolases"/>
    <property type="match status" value="2"/>
</dbReference>
<evidence type="ECO:0000256" key="9">
    <source>
        <dbReference type="SAM" id="MobiDB-lite"/>
    </source>
</evidence>
<evidence type="ECO:0000256" key="1">
    <source>
        <dbReference type="ARBA" id="ARBA00004141"/>
    </source>
</evidence>
<evidence type="ECO:0000256" key="6">
    <source>
        <dbReference type="ARBA" id="ARBA00022840"/>
    </source>
</evidence>
<feature type="transmembrane region" description="Helical" evidence="10">
    <location>
        <begin position="300"/>
        <end position="318"/>
    </location>
</feature>
<keyword evidence="5" id="KW-0547">Nucleotide-binding</keyword>
<dbReference type="GO" id="GO:0005886">
    <property type="term" value="C:plasma membrane"/>
    <property type="evidence" value="ECO:0007669"/>
    <property type="project" value="EnsemblFungi"/>
</dbReference>
<keyword evidence="14" id="KW-1185">Reference proteome</keyword>
<dbReference type="FunFam" id="3.40.50.300:FF:001750">
    <property type="entry name" value="ATP-binding cassette transporter"/>
    <property type="match status" value="1"/>
</dbReference>
<feature type="transmembrane region" description="Helical" evidence="10">
    <location>
        <begin position="199"/>
        <end position="220"/>
    </location>
</feature>
<accession>A0A1E3QQF4</accession>
<dbReference type="InterPro" id="IPR003439">
    <property type="entry name" value="ABC_transporter-like_ATP-bd"/>
</dbReference>
<gene>
    <name evidence="13" type="ORF">BABINDRAFT_162229</name>
</gene>
<dbReference type="Pfam" id="PF00005">
    <property type="entry name" value="ABC_tran"/>
    <property type="match status" value="2"/>
</dbReference>
<feature type="transmembrane region" description="Helical" evidence="10">
    <location>
        <begin position="868"/>
        <end position="893"/>
    </location>
</feature>
<feature type="transmembrane region" description="Helical" evidence="10">
    <location>
        <begin position="379"/>
        <end position="404"/>
    </location>
</feature>
<evidence type="ECO:0000259" key="11">
    <source>
        <dbReference type="PROSITE" id="PS50893"/>
    </source>
</evidence>
<evidence type="ECO:0000256" key="4">
    <source>
        <dbReference type="ARBA" id="ARBA00022692"/>
    </source>
</evidence>
<dbReference type="CDD" id="cd03250">
    <property type="entry name" value="ABCC_MRP_domain1"/>
    <property type="match status" value="1"/>
</dbReference>
<dbReference type="OrthoDB" id="6500128at2759"/>
<feature type="transmembrane region" description="Helical" evidence="10">
    <location>
        <begin position="424"/>
        <end position="446"/>
    </location>
</feature>
<comment type="subcellular location">
    <subcellularLocation>
        <location evidence="1">Membrane</location>
        <topology evidence="1">Multi-pass membrane protein</topology>
    </subcellularLocation>
</comment>
<dbReference type="GeneID" id="30147088"/>
<dbReference type="InterPro" id="IPR003593">
    <property type="entry name" value="AAA+_ATPase"/>
</dbReference>
<dbReference type="SMART" id="SM00382">
    <property type="entry name" value="AAA"/>
    <property type="match status" value="2"/>
</dbReference>
<dbReference type="PANTHER" id="PTHR24223">
    <property type="entry name" value="ATP-BINDING CASSETTE SUB-FAMILY C"/>
    <property type="match status" value="1"/>
</dbReference>
<dbReference type="STRING" id="984486.A0A1E3QQF4"/>
<feature type="domain" description="ABC transporter" evidence="11">
    <location>
        <begin position="538"/>
        <end position="758"/>
    </location>
</feature>
<dbReference type="InterPro" id="IPR027417">
    <property type="entry name" value="P-loop_NTPase"/>
</dbReference>
<evidence type="ECO:0000256" key="8">
    <source>
        <dbReference type="ARBA" id="ARBA00023136"/>
    </source>
</evidence>
<dbReference type="FunFam" id="3.40.50.300:FF:000565">
    <property type="entry name" value="ABC bile acid transporter"/>
    <property type="match status" value="1"/>
</dbReference>
<dbReference type="EMBL" id="KV454433">
    <property type="protein sequence ID" value="ODQ79187.1"/>
    <property type="molecule type" value="Genomic_DNA"/>
</dbReference>
<dbReference type="RefSeq" id="XP_018984515.1">
    <property type="nucleotide sequence ID" value="XM_019129235.1"/>
</dbReference>
<dbReference type="GO" id="GO:0008559">
    <property type="term" value="F:ABC-type xenobiotic transporter activity"/>
    <property type="evidence" value="ECO:0007669"/>
    <property type="project" value="EnsemblFungi"/>
</dbReference>
<feature type="domain" description="ABC transmembrane type-1" evidence="12">
    <location>
        <begin position="159"/>
        <end position="441"/>
    </location>
</feature>
<feature type="region of interest" description="Disordered" evidence="9">
    <location>
        <begin position="1"/>
        <end position="30"/>
    </location>
</feature>
<dbReference type="CDD" id="cd18606">
    <property type="entry name" value="ABC_6TM_YOR1_D2_like"/>
    <property type="match status" value="1"/>
</dbReference>
<dbReference type="Proteomes" id="UP000094336">
    <property type="component" value="Unassembled WGS sequence"/>
</dbReference>
<feature type="transmembrane region" description="Helical" evidence="10">
    <location>
        <begin position="1059"/>
        <end position="1080"/>
    </location>
</feature>
<dbReference type="Gene3D" id="1.20.1560.10">
    <property type="entry name" value="ABC transporter type 1, transmembrane domain"/>
    <property type="match status" value="2"/>
</dbReference>
<dbReference type="CDD" id="cd03244">
    <property type="entry name" value="ABCC_MRP_domain2"/>
    <property type="match status" value="1"/>
</dbReference>
<name>A0A1E3QQF4_9ASCO</name>
<reference evidence="14" key="1">
    <citation type="submission" date="2016-05" db="EMBL/GenBank/DDBJ databases">
        <title>Comparative genomics of biotechnologically important yeasts.</title>
        <authorList>
            <consortium name="DOE Joint Genome Institute"/>
            <person name="Riley R."/>
            <person name="Haridas S."/>
            <person name="Wolfe K.H."/>
            <person name="Lopes M.R."/>
            <person name="Hittinger C.T."/>
            <person name="Goker M."/>
            <person name="Salamov A."/>
            <person name="Wisecaver J."/>
            <person name="Long T.M."/>
            <person name="Aerts A.L."/>
            <person name="Barry K."/>
            <person name="Choi C."/>
            <person name="Clum A."/>
            <person name="Coughlan A.Y."/>
            <person name="Deshpande S."/>
            <person name="Douglass A.P."/>
            <person name="Hanson S.J."/>
            <person name="Klenk H.-P."/>
            <person name="Labutti K."/>
            <person name="Lapidus A."/>
            <person name="Lindquist E."/>
            <person name="Lipzen A."/>
            <person name="Meier-Kolthoff J.P."/>
            <person name="Ohm R.A."/>
            <person name="Otillar R.P."/>
            <person name="Pangilinan J."/>
            <person name="Peng Y."/>
            <person name="Rokas A."/>
            <person name="Rosa C.A."/>
            <person name="Scheuner C."/>
            <person name="Sibirny A.A."/>
            <person name="Slot J.C."/>
            <person name="Stielow J.B."/>
            <person name="Sun H."/>
            <person name="Kurtzman C.P."/>
            <person name="Blackwell M."/>
            <person name="Grigoriev I.V."/>
            <person name="Jeffries T.W."/>
        </authorList>
    </citation>
    <scope>NUCLEOTIDE SEQUENCE [LARGE SCALE GENOMIC DNA]</scope>
    <source>
        <strain evidence="14">NRRL Y-12698</strain>
    </source>
</reference>
<dbReference type="PROSITE" id="PS50929">
    <property type="entry name" value="ABC_TM1F"/>
    <property type="match status" value="2"/>
</dbReference>
<dbReference type="GO" id="GO:0005524">
    <property type="term" value="F:ATP binding"/>
    <property type="evidence" value="ECO:0007669"/>
    <property type="project" value="UniProtKB-KW"/>
</dbReference>
<dbReference type="Gene3D" id="3.40.50.300">
    <property type="entry name" value="P-loop containing nucleotide triphosphate hydrolases"/>
    <property type="match status" value="2"/>
</dbReference>
<dbReference type="CDD" id="cd18597">
    <property type="entry name" value="ABC_6TM_YOR1_D1_like"/>
    <property type="match status" value="1"/>
</dbReference>
<dbReference type="Pfam" id="PF00664">
    <property type="entry name" value="ABC_membrane"/>
    <property type="match status" value="2"/>
</dbReference>
<dbReference type="PROSITE" id="PS50893">
    <property type="entry name" value="ABC_TRANSPORTER_2"/>
    <property type="match status" value="2"/>
</dbReference>
<protein>
    <recommendedName>
        <fullName evidence="15">Oligomycin resistance ATP-dependent permease YOR1</fullName>
    </recommendedName>
</protein>
<evidence type="ECO:0000313" key="13">
    <source>
        <dbReference type="EMBL" id="ODQ79187.1"/>
    </source>
</evidence>
<sequence length="1411" mass="157053">MTKKLGPSSSNELADGKEKSSSLTSRDAENPEALQLQKRLLSWMMSNKVPPIPSEEERTAYPWKTDFFLKRVFFWWLNPVMKTGYKRTLVEADLWKLEGDLKIDEMYAQFKVNFERRIAAAEAKFNARAKKSDDDVFVVSNWQVVMSLFDTFRWQYISGCVYKVFSDVGLALNPLLMKELITFVGLRALGFDYVIGHGVGYAVGTSLIVLISGILINHFFHNSMLTGAQVKAVLTKALLDKSFKLDAQAKHDFPIGKITSLMGADLARIDFAIGFQPFVITFPVPVIICIALLIHNIGVSSLAGIGVFIFSSLGIAFVSKTLFAQRKLVGKFTDQRVGAMREILNSMKMIKYYAWEGAYEANVTKYRTREMNIVLKMQVLRNFIIAFAVSLPMITSLVAFLVMYGVGRTKNPADIFSSVSLFNALAQQMLMVPIALASGADGLVAIGRIKDYLLASEVSSEDRDASTVNQELDARDIAIEAKGASFKWETFAIEADEEDAEDEQKNRLARVKTSPDAASSVVSASASIHDAFNLTGDEKETGTHDVENSTFPGLIDLSFSIKKGEFVVVTGLIGTGKSSLLNALAGFMKCSTGTLESNGSLLLCGYPWVQNATVKENIVFGQEFKRKLYDQVIAACSLEADLEMLPAGDETEIGERGITLSGGQKARINLARAVYADTEIILLDDVLSAVDARVGKHIMDECMMGLLKHKTRILATHQLSLIGSADRIIFLNGDGSIQMGTSEELMANNPGFIKLMEFNSEAREEEEEEEAVLGDEVEQEAELIKLQTNVIETKKDGRLFSDEEKAVNRIGFHVYKAYVSLGAGFMKMGIVPAFITVAVCATFCQLFTNTWLSFWTSYKFKGRTDGFYIGFYVMFVVLSIIFICLEFAMLALLSNNAARKLNLMAVHKLLHTPMSFMDTTPMGRILNRFTKDTDALDNEMSEQVRLFFFPLSTIVGVLILCIIYLPWFAIAVPFLAFMFVGISGYYQASAREVKRLEAIQRSFVYNNFNETLGGMDTIKAYKMEHHFIEKNNRMIDNMNEAYYITIANQRWLAVHLDMIASLFALIVSLLCVTHVFKISASSSGLLVSYVMQIAGLLSLLIRAMTLVENEMNSVERLLHYATDLPQEAPYVLHERVPPPEWPSKGEIVFEHTSMAYRPGLPLVLKDVNFAVKPSEKIGICGRTGAGKSSIMTALYRLSELAEGKIVIDDLDISTLGLRDLRSKLSIIPQDPVLFHGSIRKNLDPFQEQSDELLWDALRRSGLIELADLDRVKGQVYAPDENGATGENGLHKFHLDQNVEDDGANFSLGERQLLSLARALVRGSKILILDEATSSVDYETDAKIQATIVNEFGHCTILCIAHRLKTILNYDRILVMDKGEIAEFDTPLDLFNAGGSIFRQMCDRSNIVALDF</sequence>
<feature type="domain" description="ABC transmembrane type-1" evidence="12">
    <location>
        <begin position="838"/>
        <end position="1109"/>
    </location>
</feature>
<dbReference type="PROSITE" id="PS00211">
    <property type="entry name" value="ABC_TRANSPORTER_1"/>
    <property type="match status" value="2"/>
</dbReference>
<dbReference type="InterPro" id="IPR050173">
    <property type="entry name" value="ABC_transporter_C-like"/>
</dbReference>